<sequence>MRKLTFLMIAGLLLLLTSIGVFAWFVIKPLEYSIMLQSENLMETKMTVTIKDEMVVYNNEKNYDENHYAVIINSKEELESLKVDFTVSAFTNLYVKVKVVTEWFINDKVIHSNSNINYDIANPIYETKTNETETPLKINEIENIDQYGNHYYKDMVNKNTSMAFPFITKATLDNENAFNNGAKLRFSLIVSGIQANRKEAWGTVNAKELSFSEDQIIDVKVKFKGISTPYDAVVINFCNKADLKNTQYIWTDKIKNKRIELTNGTYHLHLEIPNFLDFTYQIENNILSLTISYTKNVTEENWAQEHIVYSPSIVNLWDSETQYKSKDIVYYEDDKGKITYWKALTDSRGANPTTTSWAWASMERKWQSNIVYDVGTIVYYKDAFWQSEQKNASEPGKSHQWTRLDKTWSIYNQENRYYKKGDYIIKGKELYVLTADNYGGNPEDEWSNWFHVTTQWKQARYAKYDIVEHNGNLWISIKDDNRVNIDEQSGNGWRKLDNNFEFVQFNTYKEFDIVKYENQYYIASNNVWGEPSILDYKGFIYLNLNQANVYDINTNYQKFQVVSYEVNQTKKYFVSLEDSNQTEPTQSYKWKEITSEYSPYTQYKEFDFVNYNNLTYVWVYDTPSSKNDIPGVSYGWKVATQTWNPINNYRNNLEQTIFSYIYEDNKWWVWTGKDNTRSTLRPGIIGSNWQELTEYWRIYNEYKKGDKVIFDGSFWEALEDPGKVGPGNDFTIWKEYKIEWNPNRP</sequence>
<proteinExistence type="predicted"/>
<dbReference type="KEGG" id="apal:BN85405450"/>
<gene>
    <name evidence="1" type="ORF">BN85405450</name>
</gene>
<evidence type="ECO:0000313" key="1">
    <source>
        <dbReference type="EMBL" id="CCV64122.1"/>
    </source>
</evidence>
<dbReference type="OrthoDB" id="384445at2"/>
<keyword evidence="2" id="KW-1185">Reference proteome</keyword>
<organism evidence="1 2">
    <name type="scientific">Alteracholeplasma palmae (strain ATCC 49389 / J233)</name>
    <name type="common">Acholeplasma palmae</name>
    <dbReference type="NCBI Taxonomy" id="1318466"/>
    <lineage>
        <taxon>Bacteria</taxon>
        <taxon>Bacillati</taxon>
        <taxon>Mycoplasmatota</taxon>
        <taxon>Mollicutes</taxon>
        <taxon>Acholeplasmatales</taxon>
        <taxon>Acholeplasmataceae</taxon>
        <taxon>Acholeplasma</taxon>
    </lineage>
</organism>
<dbReference type="AlphaFoldDB" id="U4KKI0"/>
<accession>U4KKI0</accession>
<dbReference type="Gene3D" id="2.10.10.90">
    <property type="match status" value="2"/>
</dbReference>
<dbReference type="HOGENOM" id="CLU_372863_0_0_14"/>
<evidence type="ECO:0000313" key="2">
    <source>
        <dbReference type="Proteomes" id="UP000032740"/>
    </source>
</evidence>
<dbReference type="Proteomes" id="UP000032740">
    <property type="component" value="Chromosome"/>
</dbReference>
<dbReference type="RefSeq" id="WP_026657651.1">
    <property type="nucleotide sequence ID" value="NC_022538.1"/>
</dbReference>
<protein>
    <submittedName>
        <fullName evidence="1">Uncharacterized protein</fullName>
    </submittedName>
</protein>
<dbReference type="EMBL" id="FO681347">
    <property type="protein sequence ID" value="CCV64122.1"/>
    <property type="molecule type" value="Genomic_DNA"/>
</dbReference>
<name>U4KKI0_ALTPJ</name>
<reference evidence="1 2" key="1">
    <citation type="journal article" date="2013" name="J. Mol. Microbiol. Biotechnol.">
        <title>Analysis of the Complete Genomes of Acholeplasma brassicae , A. palmae and A. laidlawii and Their Comparison to the Obligate Parasites from ' Candidatus Phytoplasma'.</title>
        <authorList>
            <person name="Kube M."/>
            <person name="Siewert C."/>
            <person name="Migdoll A.M."/>
            <person name="Duduk B."/>
            <person name="Holz S."/>
            <person name="Rabus R."/>
            <person name="Seemuller E."/>
            <person name="Mitrovic J."/>
            <person name="Muller I."/>
            <person name="Buttner C."/>
            <person name="Reinhardt R."/>
        </authorList>
    </citation>
    <scope>NUCLEOTIDE SEQUENCE [LARGE SCALE GENOMIC DNA]</scope>
    <source>
        <strain evidence="1 2">J233</strain>
    </source>
</reference>
<dbReference type="STRING" id="1318466.BN85405450"/>